<dbReference type="Proteomes" id="UP000198859">
    <property type="component" value="Chromosome I"/>
</dbReference>
<dbReference type="RefSeq" id="WP_091725696.1">
    <property type="nucleotide sequence ID" value="NZ_LT629757.1"/>
</dbReference>
<sequence>MRRPGLVAVLLALAVTAAAVPVALSQRVAPSAAAAAPTLQVTTVASGLDIPWDAQPLPDGRLLVTERASKRLLLVDGSSVRPVSYEPGTVWASGETGLMSLAVDPDFASNRRFYTCQGGYAGSGRHDVKVLAWTLGSSGTTATRAGVLLRGIPATSGRHGGCRLLVASYGALLVGTGDAAIGRNPHSRTSLGGKVLRLNRQTGKPWSTNPFASSSSTAARYVYTYGHRNVQGLAQRADGSLWSVEHGTSRDDEVNRLVRGGDYGWSPTPGYDESRPMTDHGLPGTQQSARWRSGSPTLATSGASWVRGSAWGDYAGTLAVAALKGERLMFMGFSSSGTLQRVATPDALRQYGRLRSVTSLPGGDLLVTTANGGGSDRVLRVHPVG</sequence>
<dbReference type="STRING" id="642780.SAMN04488570_0527"/>
<evidence type="ECO:0000313" key="3">
    <source>
        <dbReference type="EMBL" id="SDR83887.1"/>
    </source>
</evidence>
<feature type="chain" id="PRO_5039121360" evidence="1">
    <location>
        <begin position="20"/>
        <end position="385"/>
    </location>
</feature>
<feature type="signal peptide" evidence="1">
    <location>
        <begin position="1"/>
        <end position="19"/>
    </location>
</feature>
<dbReference type="InterPro" id="IPR011041">
    <property type="entry name" value="Quinoprot_gluc/sorb_DH_b-prop"/>
</dbReference>
<evidence type="ECO:0000259" key="2">
    <source>
        <dbReference type="Pfam" id="PF07995"/>
    </source>
</evidence>
<proteinExistence type="predicted"/>
<keyword evidence="1" id="KW-0732">Signal</keyword>
<dbReference type="PANTHER" id="PTHR19328">
    <property type="entry name" value="HEDGEHOG-INTERACTING PROTEIN"/>
    <property type="match status" value="1"/>
</dbReference>
<protein>
    <submittedName>
        <fullName evidence="3">Glucose/arabinose dehydrogenase, beta-propeller fold</fullName>
    </submittedName>
</protein>
<dbReference type="EMBL" id="LT629757">
    <property type="protein sequence ID" value="SDR83887.1"/>
    <property type="molecule type" value="Genomic_DNA"/>
</dbReference>
<dbReference type="PANTHER" id="PTHR19328:SF13">
    <property type="entry name" value="HIPL1 PROTEIN"/>
    <property type="match status" value="1"/>
</dbReference>
<dbReference type="Gene3D" id="2.120.10.30">
    <property type="entry name" value="TolB, C-terminal domain"/>
    <property type="match status" value="1"/>
</dbReference>
<reference evidence="4" key="1">
    <citation type="submission" date="2016-10" db="EMBL/GenBank/DDBJ databases">
        <authorList>
            <person name="Varghese N."/>
            <person name="Submissions S."/>
        </authorList>
    </citation>
    <scope>NUCLEOTIDE SEQUENCE [LARGE SCALE GENOMIC DNA]</scope>
    <source>
        <strain evidence="4">DSM 22127</strain>
    </source>
</reference>
<feature type="domain" description="Glucose/Sorbosone dehydrogenase" evidence="2">
    <location>
        <begin position="48"/>
        <end position="374"/>
    </location>
</feature>
<gene>
    <name evidence="3" type="ORF">SAMN04488570_0527</name>
</gene>
<dbReference type="InterPro" id="IPR012938">
    <property type="entry name" value="Glc/Sorbosone_DH"/>
</dbReference>
<organism evidence="3 4">
    <name type="scientific">Nocardioides scoriae</name>
    <dbReference type="NCBI Taxonomy" id="642780"/>
    <lineage>
        <taxon>Bacteria</taxon>
        <taxon>Bacillati</taxon>
        <taxon>Actinomycetota</taxon>
        <taxon>Actinomycetes</taxon>
        <taxon>Propionibacteriales</taxon>
        <taxon>Nocardioidaceae</taxon>
        <taxon>Nocardioides</taxon>
    </lineage>
</organism>
<keyword evidence="4" id="KW-1185">Reference proteome</keyword>
<dbReference type="Pfam" id="PF07995">
    <property type="entry name" value="GSDH"/>
    <property type="match status" value="1"/>
</dbReference>
<accession>A0A1H1MB57</accession>
<dbReference type="InterPro" id="IPR011042">
    <property type="entry name" value="6-blade_b-propeller_TolB-like"/>
</dbReference>
<name>A0A1H1MB57_9ACTN</name>
<dbReference type="SUPFAM" id="SSF50952">
    <property type="entry name" value="Soluble quinoprotein glucose dehydrogenase"/>
    <property type="match status" value="1"/>
</dbReference>
<dbReference type="OrthoDB" id="9770043at2"/>
<evidence type="ECO:0000313" key="4">
    <source>
        <dbReference type="Proteomes" id="UP000198859"/>
    </source>
</evidence>
<evidence type="ECO:0000256" key="1">
    <source>
        <dbReference type="SAM" id="SignalP"/>
    </source>
</evidence>
<dbReference type="AlphaFoldDB" id="A0A1H1MB57"/>